<evidence type="ECO:0000259" key="3">
    <source>
        <dbReference type="Pfam" id="PF00881"/>
    </source>
</evidence>
<evidence type="ECO:0000256" key="1">
    <source>
        <dbReference type="ARBA" id="ARBA00007118"/>
    </source>
</evidence>
<dbReference type="InterPro" id="IPR000415">
    <property type="entry name" value="Nitroreductase-like"/>
</dbReference>
<keyword evidence="2" id="KW-0560">Oxidoreductase</keyword>
<proteinExistence type="inferred from homology"/>
<gene>
    <name evidence="4" type="ORF">GCM10010832_22450</name>
</gene>
<comment type="similarity">
    <text evidence="1">Belongs to the nitroreductase family.</text>
</comment>
<dbReference type="Proteomes" id="UP000599179">
    <property type="component" value="Unassembled WGS sequence"/>
</dbReference>
<sequence length="331" mass="38059">MSKESFSQFIRNRTRGVLFGRTRLGDFLNAMYGFRILLKYSFSQNNLRSKSNYRAFLTKQYHILEKGLSLPNPRQNFGKEKIEILLNITKEYIEKYESDKLSQLIKNCLLEYKNSNSNLSNVYPSLATSIDEFTLNHEFENIGGTKIINKAKIQNAIGINFLEFVQTRTSVRNFSPMQINYDDIKAAVDIARHAPSVCNRQAWNLHYYEDEITMKKLLFLQAGNSGFTNSIKGLFVVTSDTKQFTRLEGNQVFTDGGLFSMNLILALHSRGLGSCCLNTCVPYTTEKRIKKIANITESERLIMMIGVGYLKEEFKTAYSEKKPISEILHRH</sequence>
<dbReference type="Gene3D" id="3.40.109.10">
    <property type="entry name" value="NADH Oxidase"/>
    <property type="match status" value="1"/>
</dbReference>
<evidence type="ECO:0000256" key="2">
    <source>
        <dbReference type="ARBA" id="ARBA00023002"/>
    </source>
</evidence>
<reference evidence="5" key="1">
    <citation type="journal article" date="2019" name="Int. J. Syst. Evol. Microbiol.">
        <title>The Global Catalogue of Microorganisms (GCM) 10K type strain sequencing project: providing services to taxonomists for standard genome sequencing and annotation.</title>
        <authorList>
            <consortium name="The Broad Institute Genomics Platform"/>
            <consortium name="The Broad Institute Genome Sequencing Center for Infectious Disease"/>
            <person name="Wu L."/>
            <person name="Ma J."/>
        </authorList>
    </citation>
    <scope>NUCLEOTIDE SEQUENCE [LARGE SCALE GENOMIC DNA]</scope>
    <source>
        <strain evidence="5">CGMCC 1.12931</strain>
    </source>
</reference>
<dbReference type="PANTHER" id="PTHR43673">
    <property type="entry name" value="NAD(P)H NITROREDUCTASE YDGI-RELATED"/>
    <property type="match status" value="1"/>
</dbReference>
<dbReference type="Pfam" id="PF00881">
    <property type="entry name" value="Nitroreductase"/>
    <property type="match status" value="2"/>
</dbReference>
<dbReference type="PANTHER" id="PTHR43673:SF10">
    <property type="entry name" value="NADH DEHYDROGENASE_NAD(P)H NITROREDUCTASE XCC3605-RELATED"/>
    <property type="match status" value="1"/>
</dbReference>
<name>A0ABQ1SL04_9FLAO</name>
<dbReference type="RefSeq" id="WP_188459230.1">
    <property type="nucleotide sequence ID" value="NZ_BMGM01000010.1"/>
</dbReference>
<evidence type="ECO:0000313" key="4">
    <source>
        <dbReference type="EMBL" id="GGE41905.1"/>
    </source>
</evidence>
<organism evidence="4 5">
    <name type="scientific">Psychroflexus planctonicus</name>
    <dbReference type="NCBI Taxonomy" id="1526575"/>
    <lineage>
        <taxon>Bacteria</taxon>
        <taxon>Pseudomonadati</taxon>
        <taxon>Bacteroidota</taxon>
        <taxon>Flavobacteriia</taxon>
        <taxon>Flavobacteriales</taxon>
        <taxon>Flavobacteriaceae</taxon>
        <taxon>Psychroflexus</taxon>
    </lineage>
</organism>
<keyword evidence="5" id="KW-1185">Reference proteome</keyword>
<dbReference type="EMBL" id="BMGM01000010">
    <property type="protein sequence ID" value="GGE41905.1"/>
    <property type="molecule type" value="Genomic_DNA"/>
</dbReference>
<feature type="domain" description="Nitroreductase" evidence="3">
    <location>
        <begin position="254"/>
        <end position="309"/>
    </location>
</feature>
<accession>A0ABQ1SL04</accession>
<protein>
    <recommendedName>
        <fullName evidence="3">Nitroreductase domain-containing protein</fullName>
    </recommendedName>
</protein>
<feature type="domain" description="Nitroreductase" evidence="3">
    <location>
        <begin position="166"/>
        <end position="217"/>
    </location>
</feature>
<comment type="caution">
    <text evidence="4">The sequence shown here is derived from an EMBL/GenBank/DDBJ whole genome shotgun (WGS) entry which is preliminary data.</text>
</comment>
<dbReference type="SUPFAM" id="SSF55469">
    <property type="entry name" value="FMN-dependent nitroreductase-like"/>
    <property type="match status" value="1"/>
</dbReference>
<dbReference type="InterPro" id="IPR029479">
    <property type="entry name" value="Nitroreductase"/>
</dbReference>
<evidence type="ECO:0000313" key="5">
    <source>
        <dbReference type="Proteomes" id="UP000599179"/>
    </source>
</evidence>